<feature type="transmembrane region" description="Helical" evidence="12">
    <location>
        <begin position="159"/>
        <end position="178"/>
    </location>
</feature>
<evidence type="ECO:0000256" key="3">
    <source>
        <dbReference type="ARBA" id="ARBA00022448"/>
    </source>
</evidence>
<dbReference type="NCBIfam" id="TIGR00813">
    <property type="entry name" value="sss"/>
    <property type="match status" value="1"/>
</dbReference>
<proteinExistence type="inferred from homology"/>
<reference evidence="14 15" key="1">
    <citation type="submission" date="2025-04" db="UniProtKB">
        <authorList>
            <consortium name="RefSeq"/>
        </authorList>
    </citation>
    <scope>IDENTIFICATION</scope>
    <source>
        <tissue evidence="14 15">Gonads</tissue>
    </source>
</reference>
<evidence type="ECO:0000256" key="12">
    <source>
        <dbReference type="SAM" id="Phobius"/>
    </source>
</evidence>
<organism evidence="13 14">
    <name type="scientific">Lingula anatina</name>
    <name type="common">Brachiopod</name>
    <name type="synonym">Lingula unguis</name>
    <dbReference type="NCBI Taxonomy" id="7574"/>
    <lineage>
        <taxon>Eukaryota</taxon>
        <taxon>Metazoa</taxon>
        <taxon>Spiralia</taxon>
        <taxon>Lophotrochozoa</taxon>
        <taxon>Brachiopoda</taxon>
        <taxon>Linguliformea</taxon>
        <taxon>Lingulata</taxon>
        <taxon>Lingulida</taxon>
        <taxon>Linguloidea</taxon>
        <taxon>Lingulidae</taxon>
        <taxon>Lingula</taxon>
    </lineage>
</organism>
<keyword evidence="7" id="KW-0915">Sodium</keyword>
<evidence type="ECO:0000256" key="11">
    <source>
        <dbReference type="RuleBase" id="RU362091"/>
    </source>
</evidence>
<dbReference type="OrthoDB" id="6132759at2759"/>
<sequence>MTPTDNKFHWADYVILVAVLVASAATGIYYSLSGGKQKTNHEFLTADRKLKVAPVAVSLLVSLCSAISILGASAEMYYQGTQYYLFTYSLGLAAIVASVTFVPLLYPLRLTSVNEYLELRYKSKSVRILGFVILLIYTVLIMSVAIYAPATALEAVTGLPLWATILSVGLVSTFYTALGGIKAVVWADVLQSLVMIGGILAIIIQGSLKVGGLEEVWNINDEGGRLDFFDFNPDPTKRHTFWAIIVGGTLQLVAFYGVNQASTQRYCNVETGAKAKLVMILNPPLWFIMYSLICLAGVVVYAYYASINCDPLKAKYIKNANQIIPYFLMDQLSYPGVPGLFIACILSGALSTVSSAQSALAAVTWEDVFKPKLNHIAERKKTWISKGLVIFFGALCIGFAFLTSQLGGTVMQLGLSFQGAANGPLLGMFLLGALVPFANWLGVLIGGILGLAFPLWISFGAYLHKPPTNYLPTNISGCLSDRNASMVSSAVDLLVTNLTTVPSVLASDSPAQDRESGFDLTRLYTVSYMWYGAVGLITTLVFGTVISLITGPMKREDIDDRLLFSWCCCCRKSETQMSSCIRKRKKMSFKRVTRKKMESTTWPSARIKKTKLNTSDPRSRGKRGTGEEFLELQECLIIA</sequence>
<dbReference type="InterPro" id="IPR001734">
    <property type="entry name" value="Na/solute_symporter"/>
</dbReference>
<keyword evidence="13" id="KW-1185">Reference proteome</keyword>
<dbReference type="GO" id="GO:0005886">
    <property type="term" value="C:plasma membrane"/>
    <property type="evidence" value="ECO:0007669"/>
    <property type="project" value="UniProtKB-SubCell"/>
</dbReference>
<feature type="transmembrane region" description="Helical" evidence="12">
    <location>
        <begin position="284"/>
        <end position="304"/>
    </location>
</feature>
<keyword evidence="9 12" id="KW-0472">Membrane</keyword>
<evidence type="ECO:0000256" key="4">
    <source>
        <dbReference type="ARBA" id="ARBA00022475"/>
    </source>
</evidence>
<evidence type="ECO:0000313" key="15">
    <source>
        <dbReference type="RefSeq" id="XP_013407467.1"/>
    </source>
</evidence>
<evidence type="ECO:0000256" key="8">
    <source>
        <dbReference type="ARBA" id="ARBA00023065"/>
    </source>
</evidence>
<dbReference type="Proteomes" id="UP000085678">
    <property type="component" value="Unplaced"/>
</dbReference>
<dbReference type="InterPro" id="IPR038377">
    <property type="entry name" value="Na/Glc_symporter_sf"/>
</dbReference>
<feature type="transmembrane region" description="Helical" evidence="12">
    <location>
        <begin position="185"/>
        <end position="208"/>
    </location>
</feature>
<feature type="transmembrane region" description="Helical" evidence="12">
    <location>
        <begin position="52"/>
        <end position="71"/>
    </location>
</feature>
<protein>
    <submittedName>
        <fullName evidence="14 15">Sodium-coupled monocarboxylate transporter 1 isoform X1</fullName>
    </submittedName>
</protein>
<dbReference type="Gene3D" id="1.20.1730.10">
    <property type="entry name" value="Sodium/glucose cotransporter"/>
    <property type="match status" value="1"/>
</dbReference>
<evidence type="ECO:0000256" key="7">
    <source>
        <dbReference type="ARBA" id="ARBA00023053"/>
    </source>
</evidence>
<keyword evidence="5 12" id="KW-0812">Transmembrane</keyword>
<gene>
    <name evidence="14 15" type="primary">LOC106171591</name>
</gene>
<dbReference type="RefSeq" id="XP_013407466.1">
    <property type="nucleotide sequence ID" value="XM_013552012.1"/>
</dbReference>
<evidence type="ECO:0000256" key="9">
    <source>
        <dbReference type="ARBA" id="ARBA00023136"/>
    </source>
</evidence>
<keyword evidence="6 12" id="KW-1133">Transmembrane helix</keyword>
<evidence type="ECO:0000256" key="5">
    <source>
        <dbReference type="ARBA" id="ARBA00022692"/>
    </source>
</evidence>
<dbReference type="GO" id="GO:0006814">
    <property type="term" value="P:sodium ion transport"/>
    <property type="evidence" value="ECO:0007669"/>
    <property type="project" value="UniProtKB-KW"/>
</dbReference>
<keyword evidence="8" id="KW-0406">Ion transport</keyword>
<evidence type="ECO:0000256" key="6">
    <source>
        <dbReference type="ARBA" id="ARBA00022989"/>
    </source>
</evidence>
<name>A0A1S3JB98_LINAN</name>
<feature type="transmembrane region" description="Helical" evidence="12">
    <location>
        <begin position="528"/>
        <end position="551"/>
    </location>
</feature>
<dbReference type="AlphaFoldDB" id="A0A1S3JB98"/>
<feature type="transmembrane region" description="Helical" evidence="12">
    <location>
        <begin position="441"/>
        <end position="463"/>
    </location>
</feature>
<feature type="transmembrane region" description="Helical" evidence="12">
    <location>
        <begin position="383"/>
        <end position="403"/>
    </location>
</feature>
<dbReference type="CDD" id="cd11492">
    <property type="entry name" value="SLC5sbd_NIS-SMVT"/>
    <property type="match status" value="1"/>
</dbReference>
<comment type="subcellular location">
    <subcellularLocation>
        <location evidence="1">Cell membrane</location>
        <topology evidence="1">Multi-pass membrane protein</topology>
    </subcellularLocation>
</comment>
<dbReference type="GeneID" id="106171591"/>
<evidence type="ECO:0000313" key="14">
    <source>
        <dbReference type="RefSeq" id="XP_013407466.1"/>
    </source>
</evidence>
<feature type="transmembrane region" description="Helical" evidence="12">
    <location>
        <begin position="13"/>
        <end position="32"/>
    </location>
</feature>
<keyword evidence="4" id="KW-1003">Cell membrane</keyword>
<feature type="transmembrane region" description="Helical" evidence="12">
    <location>
        <begin position="239"/>
        <end position="258"/>
    </location>
</feature>
<feature type="transmembrane region" description="Helical" evidence="12">
    <location>
        <begin position="415"/>
        <end position="434"/>
    </location>
</feature>
<evidence type="ECO:0000313" key="13">
    <source>
        <dbReference type="Proteomes" id="UP000085678"/>
    </source>
</evidence>
<evidence type="ECO:0000256" key="1">
    <source>
        <dbReference type="ARBA" id="ARBA00004651"/>
    </source>
</evidence>
<keyword evidence="3" id="KW-0813">Transport</keyword>
<dbReference type="GO" id="GO:0015293">
    <property type="term" value="F:symporter activity"/>
    <property type="evidence" value="ECO:0007669"/>
    <property type="project" value="TreeGrafter"/>
</dbReference>
<keyword evidence="10" id="KW-0739">Sodium transport</keyword>
<evidence type="ECO:0000256" key="2">
    <source>
        <dbReference type="ARBA" id="ARBA00006434"/>
    </source>
</evidence>
<dbReference type="PROSITE" id="PS50283">
    <property type="entry name" value="NA_SOLUT_SYMP_3"/>
    <property type="match status" value="1"/>
</dbReference>
<accession>A0A1S3JB98</accession>
<feature type="transmembrane region" description="Helical" evidence="12">
    <location>
        <begin position="126"/>
        <end position="147"/>
    </location>
</feature>
<feature type="transmembrane region" description="Helical" evidence="12">
    <location>
        <begin position="83"/>
        <end position="106"/>
    </location>
</feature>
<dbReference type="InterPro" id="IPR051163">
    <property type="entry name" value="Sodium:Solute_Symporter_SSF"/>
</dbReference>
<dbReference type="KEGG" id="lak:106171591"/>
<feature type="transmembrane region" description="Helical" evidence="12">
    <location>
        <begin position="339"/>
        <end position="363"/>
    </location>
</feature>
<dbReference type="PANTHER" id="PTHR42985:SF40">
    <property type="entry name" value="LD47995P-RELATED"/>
    <property type="match status" value="1"/>
</dbReference>
<dbReference type="RefSeq" id="XP_013407467.1">
    <property type="nucleotide sequence ID" value="XM_013552013.1"/>
</dbReference>
<comment type="similarity">
    <text evidence="2 11">Belongs to the sodium:solute symporter (SSF) (TC 2.A.21) family.</text>
</comment>
<evidence type="ECO:0000256" key="10">
    <source>
        <dbReference type="ARBA" id="ARBA00023201"/>
    </source>
</evidence>
<dbReference type="PANTHER" id="PTHR42985">
    <property type="entry name" value="SODIUM-COUPLED MONOCARBOXYLATE TRANSPORTER"/>
    <property type="match status" value="1"/>
</dbReference>
<dbReference type="Pfam" id="PF00474">
    <property type="entry name" value="SSF"/>
    <property type="match status" value="1"/>
</dbReference>